<protein>
    <submittedName>
        <fullName evidence="1">Uncharacterized protein</fullName>
    </submittedName>
</protein>
<dbReference type="EMBL" id="KN833711">
    <property type="protein sequence ID" value="KIK25021.1"/>
    <property type="molecule type" value="Genomic_DNA"/>
</dbReference>
<reference evidence="1 2" key="1">
    <citation type="submission" date="2014-04" db="EMBL/GenBank/DDBJ databases">
        <authorList>
            <consortium name="DOE Joint Genome Institute"/>
            <person name="Kuo A."/>
            <person name="Kohler A."/>
            <person name="Costa M.D."/>
            <person name="Nagy L.G."/>
            <person name="Floudas D."/>
            <person name="Copeland A."/>
            <person name="Barry K.W."/>
            <person name="Cichocki N."/>
            <person name="Veneault-Fourrey C."/>
            <person name="LaButti K."/>
            <person name="Lindquist E.A."/>
            <person name="Lipzen A."/>
            <person name="Lundell T."/>
            <person name="Morin E."/>
            <person name="Murat C."/>
            <person name="Sun H."/>
            <person name="Tunlid A."/>
            <person name="Henrissat B."/>
            <person name="Grigoriev I.V."/>
            <person name="Hibbett D.S."/>
            <person name="Martin F."/>
            <person name="Nordberg H.P."/>
            <person name="Cantor M.N."/>
            <person name="Hua S.X."/>
        </authorList>
    </citation>
    <scope>NUCLEOTIDE SEQUENCE [LARGE SCALE GENOMIC DNA]</scope>
    <source>
        <strain evidence="1 2">441</strain>
    </source>
</reference>
<dbReference type="HOGENOM" id="CLU_2513503_0_0_1"/>
<organism evidence="1 2">
    <name type="scientific">Pisolithus microcarpus 441</name>
    <dbReference type="NCBI Taxonomy" id="765257"/>
    <lineage>
        <taxon>Eukaryota</taxon>
        <taxon>Fungi</taxon>
        <taxon>Dikarya</taxon>
        <taxon>Basidiomycota</taxon>
        <taxon>Agaricomycotina</taxon>
        <taxon>Agaricomycetes</taxon>
        <taxon>Agaricomycetidae</taxon>
        <taxon>Boletales</taxon>
        <taxon>Sclerodermatineae</taxon>
        <taxon>Pisolithaceae</taxon>
        <taxon>Pisolithus</taxon>
    </lineage>
</organism>
<dbReference type="AlphaFoldDB" id="A0A0C9Z737"/>
<accession>A0A0C9Z737</accession>
<evidence type="ECO:0000313" key="1">
    <source>
        <dbReference type="EMBL" id="KIK25021.1"/>
    </source>
</evidence>
<name>A0A0C9Z737_9AGAM</name>
<evidence type="ECO:0000313" key="2">
    <source>
        <dbReference type="Proteomes" id="UP000054018"/>
    </source>
</evidence>
<sequence>MPLSYNPRSEHQSNHKNLHCNRTMQRKIFVLPTRAAAGIKLRLSGHRPRWLAVGKKPPTRPPRDDDVLVSQVIQGFLDKDNDFDT</sequence>
<gene>
    <name evidence="1" type="ORF">PISMIDRAFT_677549</name>
</gene>
<dbReference type="Proteomes" id="UP000054018">
    <property type="component" value="Unassembled WGS sequence"/>
</dbReference>
<keyword evidence="2" id="KW-1185">Reference proteome</keyword>
<proteinExistence type="predicted"/>
<reference evidence="2" key="2">
    <citation type="submission" date="2015-01" db="EMBL/GenBank/DDBJ databases">
        <title>Evolutionary Origins and Diversification of the Mycorrhizal Mutualists.</title>
        <authorList>
            <consortium name="DOE Joint Genome Institute"/>
            <consortium name="Mycorrhizal Genomics Consortium"/>
            <person name="Kohler A."/>
            <person name="Kuo A."/>
            <person name="Nagy L.G."/>
            <person name="Floudas D."/>
            <person name="Copeland A."/>
            <person name="Barry K.W."/>
            <person name="Cichocki N."/>
            <person name="Veneault-Fourrey C."/>
            <person name="LaButti K."/>
            <person name="Lindquist E.A."/>
            <person name="Lipzen A."/>
            <person name="Lundell T."/>
            <person name="Morin E."/>
            <person name="Murat C."/>
            <person name="Riley R."/>
            <person name="Ohm R."/>
            <person name="Sun H."/>
            <person name="Tunlid A."/>
            <person name="Henrissat B."/>
            <person name="Grigoriev I.V."/>
            <person name="Hibbett D.S."/>
            <person name="Martin F."/>
        </authorList>
    </citation>
    <scope>NUCLEOTIDE SEQUENCE [LARGE SCALE GENOMIC DNA]</scope>
    <source>
        <strain evidence="2">441</strain>
    </source>
</reference>